<reference evidence="3 4" key="2">
    <citation type="submission" date="2019-06" db="EMBL/GenBank/DDBJ databases">
        <title>Co-occurence of chitin degradation, pigmentation and bioactivity in marine Pseudoalteromonas.</title>
        <authorList>
            <person name="Sonnenschein E.C."/>
            <person name="Bech P.K."/>
        </authorList>
    </citation>
    <scope>NUCLEOTIDE SEQUENCE [LARGE SCALE GENOMIC DNA]</scope>
    <source>
        <strain evidence="4">S2231</strain>
        <strain evidence="1 3">S2233</strain>
    </source>
</reference>
<accession>A0A5S3XMX1</accession>
<evidence type="ECO:0000313" key="2">
    <source>
        <dbReference type="EMBL" id="TMP55113.1"/>
    </source>
</evidence>
<dbReference type="AlphaFoldDB" id="A0A5S3XMX1"/>
<gene>
    <name evidence="2" type="ORF">CWB96_17895</name>
    <name evidence="1" type="ORF">CWB97_15105</name>
</gene>
<protein>
    <recommendedName>
        <fullName evidence="5">HEPN domain-containing protein</fullName>
    </recommendedName>
</protein>
<evidence type="ECO:0000313" key="1">
    <source>
        <dbReference type="EMBL" id="TMP41297.1"/>
    </source>
</evidence>
<sequence>MKQNLHWRYYLSLESDVYALSRYIHFAPDNFKTYSIELAKLYLAICAEVEVVLKEICDICPSKKGAKANINIYREWIVKNQQGLITEQVQSFEFELQYVPWKAFEEGRSPAWWSNYNSVKHERREHFHKANLGNVLESLAGLYIANLYLERVLSERSGYSHFPKDINDIYLQLPHSHKLFQPFCLAASLESYYVC</sequence>
<evidence type="ECO:0000313" key="4">
    <source>
        <dbReference type="Proteomes" id="UP000307706"/>
    </source>
</evidence>
<reference evidence="2" key="3">
    <citation type="submission" date="2019-09" db="EMBL/GenBank/DDBJ databases">
        <title>Co-occurence of chitin degradation, pigmentation and bioactivity in marine Pseudoalteromonas.</title>
        <authorList>
            <person name="Sonnenschein E.C."/>
            <person name="Bech P.K."/>
        </authorList>
    </citation>
    <scope>NUCLEOTIDE SEQUENCE</scope>
    <source>
        <strain evidence="2">S2231</strain>
    </source>
</reference>
<dbReference type="EMBL" id="PNCK01000058">
    <property type="protein sequence ID" value="TMP41297.1"/>
    <property type="molecule type" value="Genomic_DNA"/>
</dbReference>
<evidence type="ECO:0008006" key="5">
    <source>
        <dbReference type="Google" id="ProtNLM"/>
    </source>
</evidence>
<dbReference type="RefSeq" id="WP_138597626.1">
    <property type="nucleotide sequence ID" value="NZ_PNCK01000058.1"/>
</dbReference>
<dbReference type="Proteomes" id="UP000307706">
    <property type="component" value="Unassembled WGS sequence"/>
</dbReference>
<dbReference type="EMBL" id="PNCL01000106">
    <property type="protein sequence ID" value="TMP55113.1"/>
    <property type="molecule type" value="Genomic_DNA"/>
</dbReference>
<keyword evidence="3" id="KW-1185">Reference proteome</keyword>
<proteinExistence type="predicted"/>
<evidence type="ECO:0000313" key="3">
    <source>
        <dbReference type="Proteomes" id="UP000305730"/>
    </source>
</evidence>
<reference evidence="3 4" key="1">
    <citation type="submission" date="2017-12" db="EMBL/GenBank/DDBJ databases">
        <authorList>
            <person name="Paulsen S."/>
            <person name="Gram L.K."/>
        </authorList>
    </citation>
    <scope>NUCLEOTIDE SEQUENCE [LARGE SCALE GENOMIC DNA]</scope>
    <source>
        <strain evidence="2 4">S2231</strain>
        <strain evidence="1 3">S2233</strain>
    </source>
</reference>
<comment type="caution">
    <text evidence="2">The sequence shown here is derived from an EMBL/GenBank/DDBJ whole genome shotgun (WGS) entry which is preliminary data.</text>
</comment>
<name>A0A5S3XMX1_9GAMM</name>
<dbReference type="OrthoDB" id="1437907at2"/>
<organism evidence="2 4">
    <name type="scientific">Pseudoalteromonas citrea</name>
    <dbReference type="NCBI Taxonomy" id="43655"/>
    <lineage>
        <taxon>Bacteria</taxon>
        <taxon>Pseudomonadati</taxon>
        <taxon>Pseudomonadota</taxon>
        <taxon>Gammaproteobacteria</taxon>
        <taxon>Alteromonadales</taxon>
        <taxon>Pseudoalteromonadaceae</taxon>
        <taxon>Pseudoalteromonas</taxon>
    </lineage>
</organism>
<dbReference type="Proteomes" id="UP000305730">
    <property type="component" value="Unassembled WGS sequence"/>
</dbReference>